<keyword evidence="2" id="KW-1185">Reference proteome</keyword>
<dbReference type="AlphaFoldDB" id="A0A239LIE4"/>
<organism evidence="1 2">
    <name type="scientific">Ekhidna lutea</name>
    <dbReference type="NCBI Taxonomy" id="447679"/>
    <lineage>
        <taxon>Bacteria</taxon>
        <taxon>Pseudomonadati</taxon>
        <taxon>Bacteroidota</taxon>
        <taxon>Cytophagia</taxon>
        <taxon>Cytophagales</taxon>
        <taxon>Reichenbachiellaceae</taxon>
        <taxon>Ekhidna</taxon>
    </lineage>
</organism>
<reference evidence="1 2" key="1">
    <citation type="submission" date="2017-06" db="EMBL/GenBank/DDBJ databases">
        <authorList>
            <person name="Kim H.J."/>
            <person name="Triplett B.A."/>
        </authorList>
    </citation>
    <scope>NUCLEOTIDE SEQUENCE [LARGE SCALE GENOMIC DNA]</scope>
    <source>
        <strain evidence="1 2">DSM 19307</strain>
    </source>
</reference>
<dbReference type="RefSeq" id="WP_089357969.1">
    <property type="nucleotide sequence ID" value="NZ_FZPD01000005.1"/>
</dbReference>
<protein>
    <submittedName>
        <fullName evidence="1">Uncharacterized protein</fullName>
    </submittedName>
</protein>
<sequence>MAIKASSFKNWCTVNISPQSWTRICLKRVDEIREKGHTLKEMEDLNPDIEMDDDLMESLNTALSELYEMTVNEDSLAPH</sequence>
<evidence type="ECO:0000313" key="2">
    <source>
        <dbReference type="Proteomes" id="UP000198393"/>
    </source>
</evidence>
<dbReference type="OrthoDB" id="982203at2"/>
<name>A0A239LIE4_EKHLU</name>
<gene>
    <name evidence="1" type="ORF">SAMN05421640_3308</name>
</gene>
<proteinExistence type="predicted"/>
<dbReference type="Proteomes" id="UP000198393">
    <property type="component" value="Unassembled WGS sequence"/>
</dbReference>
<evidence type="ECO:0000313" key="1">
    <source>
        <dbReference type="EMBL" id="SNT30447.1"/>
    </source>
</evidence>
<dbReference type="EMBL" id="FZPD01000005">
    <property type="protein sequence ID" value="SNT30447.1"/>
    <property type="molecule type" value="Genomic_DNA"/>
</dbReference>
<accession>A0A239LIE4</accession>